<protein>
    <submittedName>
        <fullName evidence="1">SAM-dependent methyltransferase</fullName>
    </submittedName>
</protein>
<gene>
    <name evidence="1" type="ORF">IAB69_05650</name>
</gene>
<evidence type="ECO:0000313" key="1">
    <source>
        <dbReference type="EMBL" id="HIU62111.1"/>
    </source>
</evidence>
<dbReference type="PANTHER" id="PTHR38451">
    <property type="entry name" value="TRNA (ADENINE(22)-N(1))-METHYLTRANSFERASE"/>
    <property type="match status" value="1"/>
</dbReference>
<dbReference type="SUPFAM" id="SSF53335">
    <property type="entry name" value="S-adenosyl-L-methionine-dependent methyltransferases"/>
    <property type="match status" value="1"/>
</dbReference>
<dbReference type="PANTHER" id="PTHR38451:SF1">
    <property type="entry name" value="TRNA (ADENINE(22)-N(1))-METHYLTRANSFERASE"/>
    <property type="match status" value="1"/>
</dbReference>
<name>A0A9D1MKU5_9FIRM</name>
<dbReference type="Gene3D" id="3.40.50.150">
    <property type="entry name" value="Vaccinia Virus protein VP39"/>
    <property type="match status" value="1"/>
</dbReference>
<dbReference type="InterPro" id="IPR029063">
    <property type="entry name" value="SAM-dependent_MTases_sf"/>
</dbReference>
<organism evidence="1 2">
    <name type="scientific">Candidatus Coproplasma excrementigallinarum</name>
    <dbReference type="NCBI Taxonomy" id="2840747"/>
    <lineage>
        <taxon>Bacteria</taxon>
        <taxon>Bacillati</taxon>
        <taxon>Bacillota</taxon>
        <taxon>Clostridia</taxon>
        <taxon>Eubacteriales</taxon>
        <taxon>Candidatus Coproplasma</taxon>
    </lineage>
</organism>
<dbReference type="Pfam" id="PF12847">
    <property type="entry name" value="Methyltransf_18"/>
    <property type="match status" value="1"/>
</dbReference>
<dbReference type="AlphaFoldDB" id="A0A9D1MKU5"/>
<accession>A0A9D1MKU5</accession>
<evidence type="ECO:0000313" key="2">
    <source>
        <dbReference type="Proteomes" id="UP000824110"/>
    </source>
</evidence>
<comment type="caution">
    <text evidence="1">The sequence shown here is derived from an EMBL/GenBank/DDBJ whole genome shotgun (WGS) entry which is preliminary data.</text>
</comment>
<reference evidence="1" key="2">
    <citation type="journal article" date="2021" name="PeerJ">
        <title>Extensive microbial diversity within the chicken gut microbiome revealed by metagenomics and culture.</title>
        <authorList>
            <person name="Gilroy R."/>
            <person name="Ravi A."/>
            <person name="Getino M."/>
            <person name="Pursley I."/>
            <person name="Horton D.L."/>
            <person name="Alikhan N.F."/>
            <person name="Baker D."/>
            <person name="Gharbi K."/>
            <person name="Hall N."/>
            <person name="Watson M."/>
            <person name="Adriaenssens E.M."/>
            <person name="Foster-Nyarko E."/>
            <person name="Jarju S."/>
            <person name="Secka A."/>
            <person name="Antonio M."/>
            <person name="Oren A."/>
            <person name="Chaudhuri R.R."/>
            <person name="La Ragione R."/>
            <person name="Hildebrand F."/>
            <person name="Pallen M.J."/>
        </authorList>
    </citation>
    <scope>NUCLEOTIDE SEQUENCE</scope>
    <source>
        <strain evidence="1">CHK195-12923</strain>
    </source>
</reference>
<reference evidence="1" key="1">
    <citation type="submission" date="2020-10" db="EMBL/GenBank/DDBJ databases">
        <authorList>
            <person name="Gilroy R."/>
        </authorList>
    </citation>
    <scope>NUCLEOTIDE SEQUENCE</scope>
    <source>
        <strain evidence="1">CHK195-12923</strain>
    </source>
</reference>
<dbReference type="EMBL" id="DVNE01000060">
    <property type="protein sequence ID" value="HIU62111.1"/>
    <property type="molecule type" value="Genomic_DNA"/>
</dbReference>
<proteinExistence type="predicted"/>
<keyword evidence="1" id="KW-0489">Methyltransferase</keyword>
<dbReference type="Proteomes" id="UP000824110">
    <property type="component" value="Unassembled WGS sequence"/>
</dbReference>
<dbReference type="GO" id="GO:0008168">
    <property type="term" value="F:methyltransferase activity"/>
    <property type="evidence" value="ECO:0007669"/>
    <property type="project" value="UniProtKB-KW"/>
</dbReference>
<sequence>MKKLCALLPACECFADVGCDHGYATRYMLKSGLCKRAVIADISAKSLSKAERLLEEYIKKGVCRSVCCDGLEGIPSDCSDLTLIAGMGGEEILKILKNSYIPRAFVFQPMKNAAELRGFLLESGCCIDYDGLFTETRGGLVKHYFAIRGRATGGTRPYSAAELAYGRDSLGTPELKELLGYELQKNRTYALNNLSPASRAELERRTAFIEEVLGYDGK</sequence>
<dbReference type="GO" id="GO:0032259">
    <property type="term" value="P:methylation"/>
    <property type="evidence" value="ECO:0007669"/>
    <property type="project" value="UniProtKB-KW"/>
</dbReference>
<keyword evidence="1" id="KW-0808">Transferase</keyword>